<evidence type="ECO:0000259" key="3">
    <source>
        <dbReference type="PROSITE" id="PS50835"/>
    </source>
</evidence>
<dbReference type="Proteomes" id="UP000515152">
    <property type="component" value="Chromosome 4"/>
</dbReference>
<dbReference type="KEGG" id="char:116220340"/>
<reference evidence="5" key="1">
    <citation type="submission" date="2025-08" db="UniProtKB">
        <authorList>
            <consortium name="RefSeq"/>
        </authorList>
    </citation>
    <scope>IDENTIFICATION</scope>
</reference>
<keyword evidence="1" id="KW-0812">Transmembrane</keyword>
<dbReference type="InterPro" id="IPR013783">
    <property type="entry name" value="Ig-like_fold"/>
</dbReference>
<dbReference type="OrthoDB" id="9422899at2759"/>
<proteinExistence type="predicted"/>
<protein>
    <submittedName>
        <fullName evidence="5">Uncharacterized protein LOC116220340</fullName>
    </submittedName>
</protein>
<dbReference type="GeneID" id="116220340"/>
<name>A0A6P8FGE9_CLUHA</name>
<keyword evidence="2" id="KW-0732">Signal</keyword>
<dbReference type="SMART" id="SM00409">
    <property type="entry name" value="IG"/>
    <property type="match status" value="1"/>
</dbReference>
<dbReference type="InterPro" id="IPR003599">
    <property type="entry name" value="Ig_sub"/>
</dbReference>
<dbReference type="AlphaFoldDB" id="A0A6P8FGE9"/>
<evidence type="ECO:0000256" key="1">
    <source>
        <dbReference type="SAM" id="Phobius"/>
    </source>
</evidence>
<accession>A0A6P8FGE9</accession>
<feature type="transmembrane region" description="Helical" evidence="1">
    <location>
        <begin position="154"/>
        <end position="178"/>
    </location>
</feature>
<dbReference type="RefSeq" id="XP_031422685.1">
    <property type="nucleotide sequence ID" value="XM_031566825.2"/>
</dbReference>
<feature type="signal peptide" evidence="2">
    <location>
        <begin position="1"/>
        <end position="24"/>
    </location>
</feature>
<dbReference type="Gene3D" id="2.60.40.10">
    <property type="entry name" value="Immunoglobulins"/>
    <property type="match status" value="1"/>
</dbReference>
<keyword evidence="1" id="KW-1133">Transmembrane helix</keyword>
<organism evidence="4 5">
    <name type="scientific">Clupea harengus</name>
    <name type="common">Atlantic herring</name>
    <dbReference type="NCBI Taxonomy" id="7950"/>
    <lineage>
        <taxon>Eukaryota</taxon>
        <taxon>Metazoa</taxon>
        <taxon>Chordata</taxon>
        <taxon>Craniata</taxon>
        <taxon>Vertebrata</taxon>
        <taxon>Euteleostomi</taxon>
        <taxon>Actinopterygii</taxon>
        <taxon>Neopterygii</taxon>
        <taxon>Teleostei</taxon>
        <taxon>Clupei</taxon>
        <taxon>Clupeiformes</taxon>
        <taxon>Clupeoidei</taxon>
        <taxon>Clupeidae</taxon>
        <taxon>Clupea</taxon>
    </lineage>
</organism>
<dbReference type="SUPFAM" id="SSF48726">
    <property type="entry name" value="Immunoglobulin"/>
    <property type="match status" value="1"/>
</dbReference>
<feature type="domain" description="Ig-like" evidence="3">
    <location>
        <begin position="34"/>
        <end position="117"/>
    </location>
</feature>
<sequence length="240" mass="26496">MNLWGDAAALLLLTAVCLSFCAEALEKVEARCHSNVSLPCDAHSQNYRSLTWYKLHSRTSILKRKGGNITTYDYPRAVALGPQGELILPRVTPDDSGTFECLRKANVGGQNQESIINLSVTACIRPTEVMPTPSLLPALEGPLLEGMVVVHAGWAFLGFSSLSLLKIILCFVSVKVFAKVRCSRNQRLGSQRSRRFQVRPRFGGGVVSFIKRVLPWMKELASTEWPHVLFLTPTDGSLLL</sequence>
<dbReference type="CDD" id="cd00096">
    <property type="entry name" value="Ig"/>
    <property type="match status" value="1"/>
</dbReference>
<evidence type="ECO:0000313" key="5">
    <source>
        <dbReference type="RefSeq" id="XP_031422685.1"/>
    </source>
</evidence>
<evidence type="ECO:0000313" key="4">
    <source>
        <dbReference type="Proteomes" id="UP000515152"/>
    </source>
</evidence>
<gene>
    <name evidence="5" type="primary">LOC116220340</name>
</gene>
<keyword evidence="1" id="KW-0472">Membrane</keyword>
<dbReference type="InterPro" id="IPR036179">
    <property type="entry name" value="Ig-like_dom_sf"/>
</dbReference>
<dbReference type="PANTHER" id="PTHR15193">
    <property type="entry name" value="CD83 ANTIGEN"/>
    <property type="match status" value="1"/>
</dbReference>
<dbReference type="InterPro" id="IPR007110">
    <property type="entry name" value="Ig-like_dom"/>
</dbReference>
<dbReference type="PROSITE" id="PS50835">
    <property type="entry name" value="IG_LIKE"/>
    <property type="match status" value="1"/>
</dbReference>
<feature type="chain" id="PRO_5028148605" evidence="2">
    <location>
        <begin position="25"/>
        <end position="240"/>
    </location>
</feature>
<evidence type="ECO:0000256" key="2">
    <source>
        <dbReference type="SAM" id="SignalP"/>
    </source>
</evidence>
<dbReference type="PANTHER" id="PTHR15193:SF2">
    <property type="match status" value="1"/>
</dbReference>
<keyword evidence="4" id="KW-1185">Reference proteome</keyword>